<dbReference type="EMBL" id="FMTT01000048">
    <property type="protein sequence ID" value="SCW79299.1"/>
    <property type="molecule type" value="Genomic_DNA"/>
</dbReference>
<proteinExistence type="predicted"/>
<dbReference type="Proteomes" id="UP000198601">
    <property type="component" value="Unassembled WGS sequence"/>
</dbReference>
<organism evidence="1 2">
    <name type="scientific">Paenibacillus tianmuensis</name>
    <dbReference type="NCBI Taxonomy" id="624147"/>
    <lineage>
        <taxon>Bacteria</taxon>
        <taxon>Bacillati</taxon>
        <taxon>Bacillota</taxon>
        <taxon>Bacilli</taxon>
        <taxon>Bacillales</taxon>
        <taxon>Paenibacillaceae</taxon>
        <taxon>Paenibacillus</taxon>
    </lineage>
</organism>
<dbReference type="AlphaFoldDB" id="A0A1G4TFD2"/>
<accession>A0A1G4TFD2</accession>
<name>A0A1G4TFD2_9BACL</name>
<protein>
    <submittedName>
        <fullName evidence="1">Uncharacterized protein</fullName>
    </submittedName>
</protein>
<gene>
    <name evidence="1" type="ORF">SAMN04487970_104845</name>
</gene>
<evidence type="ECO:0000313" key="1">
    <source>
        <dbReference type="EMBL" id="SCW79299.1"/>
    </source>
</evidence>
<reference evidence="2" key="1">
    <citation type="submission" date="2016-10" db="EMBL/GenBank/DDBJ databases">
        <authorList>
            <person name="Varghese N."/>
            <person name="Submissions S."/>
        </authorList>
    </citation>
    <scope>NUCLEOTIDE SEQUENCE [LARGE SCALE GENOMIC DNA]</scope>
    <source>
        <strain evidence="2">CGMCC 1.8946</strain>
    </source>
</reference>
<evidence type="ECO:0000313" key="2">
    <source>
        <dbReference type="Proteomes" id="UP000198601"/>
    </source>
</evidence>
<sequence length="39" mass="4157">MDLLVQEIKGKKSAKQRAVLMLETVVRGSTAAVNAVTEA</sequence>
<keyword evidence="2" id="KW-1185">Reference proteome</keyword>